<evidence type="ECO:0000256" key="2">
    <source>
        <dbReference type="SAM" id="Phobius"/>
    </source>
</evidence>
<feature type="compositionally biased region" description="Gly residues" evidence="1">
    <location>
        <begin position="738"/>
        <end position="747"/>
    </location>
</feature>
<evidence type="ECO:0008006" key="6">
    <source>
        <dbReference type="Google" id="ProtNLM"/>
    </source>
</evidence>
<protein>
    <recommendedName>
        <fullName evidence="6">LPXTG cell wall anchor domain-containing protein</fullName>
    </recommendedName>
</protein>
<keyword evidence="2" id="KW-0812">Transmembrane</keyword>
<feature type="region of interest" description="Disordered" evidence="1">
    <location>
        <begin position="733"/>
        <end position="765"/>
    </location>
</feature>
<accession>A0ABV5STY0</accession>
<evidence type="ECO:0000256" key="1">
    <source>
        <dbReference type="SAM" id="MobiDB-lite"/>
    </source>
</evidence>
<proteinExistence type="predicted"/>
<feature type="transmembrane region" description="Helical" evidence="2">
    <location>
        <begin position="773"/>
        <end position="793"/>
    </location>
</feature>
<organism evidence="4 5">
    <name type="scientific">Agromyces lapidis</name>
    <dbReference type="NCBI Taxonomy" id="279574"/>
    <lineage>
        <taxon>Bacteria</taxon>
        <taxon>Bacillati</taxon>
        <taxon>Actinomycetota</taxon>
        <taxon>Actinomycetes</taxon>
        <taxon>Micrococcales</taxon>
        <taxon>Microbacteriaceae</taxon>
        <taxon>Agromyces</taxon>
    </lineage>
</organism>
<keyword evidence="3" id="KW-0732">Signal</keyword>
<sequence>MTQMTPARRALVAVPASALILTAAFAAQPANAFDLDCTWTGAAADAAWSSAANWSGCAGAAPGDGDRLMFPTGPAVLDTVNDLFGTVFSNVRFEGGGYSVAGDPVETNFLTVSAPTTFDTDLELVHSAGEHLVHVAADLTVTAGHHLGFAQAPLAVSIVSLTNGAVIGANLGGSAERLELRGDGRLELGGDTYAGTVALEDGAVLACGGADCGAASGTLQVSDASRLEFTGDAVFPRPIELGPDGPTVGASIVTGPHSVSLDGGVDALSSASIAGGEASPLLLTGGLSIAAGATLGLIGSSELPVFATLISAPDAGLTIGTESSPGRLRIVEGQFGHDGATTVTGLGSELVAGDQIALGPVGGAPTTVQAGATLGVDATIVVGEHVRVDADSRVATVAPAATATFDHLELVGGGKVETLASPSAISLADVSGTGELHLYSDGPDAPILFDAGGTSSYVGATFAETGTVALNRDGAVPGDLVIAAADVTTVHTAHTELHDLIADTALVTIDGGELVLNDRERVGALAGGGGSLLLVDGESGLLLGGDGETAWAGSVRGGGTITHDGTGAQRFSGDWSELAAGSRLDVEQGTVAVDGSFADTLATVSARLEGTGTLGDIVLDSGRLAPGASPGCLGATGEVGGGAGTVEIELGGAEDCAFDRIGAATQTLADADWAVSFVDGFVPAEGQVFAVVTTSGPGNDPLPSEQFVVDGVTLERSWNGSEVLLTVIEVPAEEPAGPGDGDSGGASGSDADGSDSDGSAPASDLAETGVEPVAVIAGALALLALGALVITAARGIRRRA</sequence>
<evidence type="ECO:0000256" key="3">
    <source>
        <dbReference type="SAM" id="SignalP"/>
    </source>
</evidence>
<name>A0ABV5STY0_9MICO</name>
<keyword evidence="2" id="KW-0472">Membrane</keyword>
<evidence type="ECO:0000313" key="5">
    <source>
        <dbReference type="Proteomes" id="UP001589667"/>
    </source>
</evidence>
<gene>
    <name evidence="4" type="ORF">ACFFQV_16030</name>
</gene>
<keyword evidence="5" id="KW-1185">Reference proteome</keyword>
<keyword evidence="2" id="KW-1133">Transmembrane helix</keyword>
<feature type="compositionally biased region" description="Low complexity" evidence="1">
    <location>
        <begin position="748"/>
        <end position="764"/>
    </location>
</feature>
<dbReference type="RefSeq" id="WP_157424574.1">
    <property type="nucleotide sequence ID" value="NZ_BAAANI010000005.1"/>
</dbReference>
<dbReference type="Proteomes" id="UP001589667">
    <property type="component" value="Unassembled WGS sequence"/>
</dbReference>
<feature type="chain" id="PRO_5047419829" description="LPXTG cell wall anchor domain-containing protein" evidence="3">
    <location>
        <begin position="27"/>
        <end position="800"/>
    </location>
</feature>
<dbReference type="EMBL" id="JBHMBL010000004">
    <property type="protein sequence ID" value="MFB9643803.1"/>
    <property type="molecule type" value="Genomic_DNA"/>
</dbReference>
<feature type="signal peptide" evidence="3">
    <location>
        <begin position="1"/>
        <end position="26"/>
    </location>
</feature>
<evidence type="ECO:0000313" key="4">
    <source>
        <dbReference type="EMBL" id="MFB9643803.1"/>
    </source>
</evidence>
<comment type="caution">
    <text evidence="4">The sequence shown here is derived from an EMBL/GenBank/DDBJ whole genome shotgun (WGS) entry which is preliminary data.</text>
</comment>
<reference evidence="4 5" key="1">
    <citation type="submission" date="2024-09" db="EMBL/GenBank/DDBJ databases">
        <authorList>
            <person name="Sun Q."/>
            <person name="Mori K."/>
        </authorList>
    </citation>
    <scope>NUCLEOTIDE SEQUENCE [LARGE SCALE GENOMIC DNA]</scope>
    <source>
        <strain evidence="4 5">JCM 14321</strain>
    </source>
</reference>